<comment type="caution">
    <text evidence="1">The sequence shown here is derived from an EMBL/GenBank/DDBJ whole genome shotgun (WGS) entry which is preliminary data.</text>
</comment>
<organism evidence="1 2">
    <name type="scientific">Acetobacter tropicalis</name>
    <dbReference type="NCBI Taxonomy" id="104102"/>
    <lineage>
        <taxon>Bacteria</taxon>
        <taxon>Pseudomonadati</taxon>
        <taxon>Pseudomonadota</taxon>
        <taxon>Alphaproteobacteria</taxon>
        <taxon>Acetobacterales</taxon>
        <taxon>Acetobacteraceae</taxon>
        <taxon>Acetobacter</taxon>
    </lineage>
</organism>
<proteinExistence type="predicted"/>
<sequence length="42" mass="4321">MTACVAALSVGLSDDAEPFFGIRFMAAKEAGAEMSRPEKGTG</sequence>
<name>A0A095AV36_9PROT</name>
<gene>
    <name evidence="1" type="ORF">AtDm6_3655</name>
</gene>
<protein>
    <submittedName>
        <fullName evidence="1">Uncharacterized protein</fullName>
    </submittedName>
</protein>
<dbReference type="EMBL" id="JOKM01000123">
    <property type="protein sequence ID" value="KGB20648.1"/>
    <property type="molecule type" value="Genomic_DNA"/>
</dbReference>
<dbReference type="PATRIC" id="fig|104102.7.peg.3600"/>
<dbReference type="AlphaFoldDB" id="A0A095AV36"/>
<keyword evidence="2" id="KW-1185">Reference proteome</keyword>
<dbReference type="Proteomes" id="UP000029448">
    <property type="component" value="Unassembled WGS sequence"/>
</dbReference>
<evidence type="ECO:0000313" key="1">
    <source>
        <dbReference type="EMBL" id="KGB20648.1"/>
    </source>
</evidence>
<reference evidence="1 2" key="1">
    <citation type="submission" date="2014-06" db="EMBL/GenBank/DDBJ databases">
        <title>Functional and comparative genomic analyses of the Drosophila gut microbiota identify candidate symbiosis factors.</title>
        <authorList>
            <person name="Newell P.D."/>
            <person name="Chaston J.M."/>
            <person name="Douglas A.E."/>
        </authorList>
    </citation>
    <scope>NUCLEOTIDE SEQUENCE [LARGE SCALE GENOMIC DNA]</scope>
    <source>
        <strain evidence="1 2">DmCS_006</strain>
    </source>
</reference>
<evidence type="ECO:0000313" key="2">
    <source>
        <dbReference type="Proteomes" id="UP000029448"/>
    </source>
</evidence>
<accession>A0A095AV36</accession>